<comment type="caution">
    <text evidence="2">The sequence shown here is derived from an EMBL/GenBank/DDBJ whole genome shotgun (WGS) entry which is preliminary data.</text>
</comment>
<accession>A0A3M8D7M4</accession>
<evidence type="ECO:0000259" key="1">
    <source>
        <dbReference type="Pfam" id="PF12867"/>
    </source>
</evidence>
<dbReference type="InterPro" id="IPR034660">
    <property type="entry name" value="DinB/YfiT-like"/>
</dbReference>
<evidence type="ECO:0000313" key="3">
    <source>
        <dbReference type="Proteomes" id="UP000269573"/>
    </source>
</evidence>
<dbReference type="AlphaFoldDB" id="A0A3M8D7M4"/>
<dbReference type="RefSeq" id="WP_122924500.1">
    <property type="nucleotide sequence ID" value="NZ_RHHU01000010.1"/>
</dbReference>
<protein>
    <submittedName>
        <fullName evidence="2">DinB family protein</fullName>
    </submittedName>
</protein>
<dbReference type="Gene3D" id="1.20.120.450">
    <property type="entry name" value="dinb family like domain"/>
    <property type="match status" value="1"/>
</dbReference>
<name>A0A3M8D7M4_9BACL</name>
<feature type="domain" description="DinB-like" evidence="1">
    <location>
        <begin position="7"/>
        <end position="144"/>
    </location>
</feature>
<keyword evidence="3" id="KW-1185">Reference proteome</keyword>
<dbReference type="Pfam" id="PF12867">
    <property type="entry name" value="DinB_2"/>
    <property type="match status" value="1"/>
</dbReference>
<dbReference type="Proteomes" id="UP000269573">
    <property type="component" value="Unassembled WGS sequence"/>
</dbReference>
<organism evidence="2 3">
    <name type="scientific">Brevibacillus nitrificans</name>
    <dbReference type="NCBI Taxonomy" id="651560"/>
    <lineage>
        <taxon>Bacteria</taxon>
        <taxon>Bacillati</taxon>
        <taxon>Bacillota</taxon>
        <taxon>Bacilli</taxon>
        <taxon>Bacillales</taxon>
        <taxon>Paenibacillaceae</taxon>
        <taxon>Brevibacillus</taxon>
    </lineage>
</organism>
<sequence>MEKTIAQLHTHLSEVPQAFRALPVGQVTKKAAPEKWSPLEILGHLCDSATNNLGRFIRAQQEQPYRVISYQQNEWVSLQAYQDRPAEEILQLWVGLNQSILRVMSSMPPANGQNACELPDGTTVTLEWLMSDYVEHLAHHLNQIFPKD</sequence>
<evidence type="ECO:0000313" key="2">
    <source>
        <dbReference type="EMBL" id="RNB84004.1"/>
    </source>
</evidence>
<dbReference type="EMBL" id="RHHU01000010">
    <property type="protein sequence ID" value="RNB84004.1"/>
    <property type="molecule type" value="Genomic_DNA"/>
</dbReference>
<dbReference type="SUPFAM" id="SSF109854">
    <property type="entry name" value="DinB/YfiT-like putative metalloenzymes"/>
    <property type="match status" value="1"/>
</dbReference>
<proteinExistence type="predicted"/>
<dbReference type="InterPro" id="IPR024775">
    <property type="entry name" value="DinB-like"/>
</dbReference>
<gene>
    <name evidence="2" type="ORF">EDM59_15960</name>
</gene>
<reference evidence="2 3" key="1">
    <citation type="submission" date="2018-10" db="EMBL/GenBank/DDBJ databases">
        <title>Phylogenomics of Brevibacillus.</title>
        <authorList>
            <person name="Dunlap C."/>
        </authorList>
    </citation>
    <scope>NUCLEOTIDE SEQUENCE [LARGE SCALE GENOMIC DNA]</scope>
    <source>
        <strain evidence="2 3">JCM 15774</strain>
    </source>
</reference>